<organism evidence="1 2">
    <name type="scientific">Nematocida ausubeli (strain ATCC PRA-371 / ERTm2)</name>
    <name type="common">Nematode killer fungus</name>
    <dbReference type="NCBI Taxonomy" id="1913371"/>
    <lineage>
        <taxon>Eukaryota</taxon>
        <taxon>Fungi</taxon>
        <taxon>Fungi incertae sedis</taxon>
        <taxon>Microsporidia</taxon>
        <taxon>Nematocida</taxon>
    </lineage>
</organism>
<protein>
    <submittedName>
        <fullName evidence="1">Uncharacterized protein</fullName>
    </submittedName>
</protein>
<name>A0A086J4V0_NEMA1</name>
<proteinExistence type="predicted"/>
<dbReference type="EMBL" id="AKIJ01000001">
    <property type="protein sequence ID" value="KFG27168.1"/>
    <property type="molecule type" value="Genomic_DNA"/>
</dbReference>
<dbReference type="HOGENOM" id="CLU_1518293_0_0_1"/>
<dbReference type="AlphaFoldDB" id="A0A086J4V0"/>
<comment type="caution">
    <text evidence="1">The sequence shown here is derived from an EMBL/GenBank/DDBJ whole genome shotgun (WGS) entry which is preliminary data.</text>
</comment>
<evidence type="ECO:0000313" key="1">
    <source>
        <dbReference type="EMBL" id="KFG27168.1"/>
    </source>
</evidence>
<gene>
    <name evidence="1" type="ORF">NESG_00244</name>
</gene>
<dbReference type="Proteomes" id="UP000054524">
    <property type="component" value="Unassembled WGS sequence"/>
</dbReference>
<keyword evidence="2" id="KW-1185">Reference proteome</keyword>
<dbReference type="GeneID" id="77675217"/>
<evidence type="ECO:0000313" key="2">
    <source>
        <dbReference type="Proteomes" id="UP000054524"/>
    </source>
</evidence>
<accession>A0A086J4V0</accession>
<reference evidence="1 2" key="1">
    <citation type="journal article" date="2014" name="Genome Announc.">
        <title>Genome Sequence of the Microsporidian Species Nematocida sp1 Strain ERTm6 (ATCC PRA-372).</title>
        <authorList>
            <person name="Bakowski M.A."/>
            <person name="Priest M."/>
            <person name="Young S."/>
            <person name="Cuomo C.A."/>
            <person name="Troemel E.R."/>
        </authorList>
    </citation>
    <scope>NUCLEOTIDE SEQUENCE [LARGE SCALE GENOMIC DNA]</scope>
    <source>
        <strain evidence="1 2">ERTm6</strain>
    </source>
</reference>
<sequence>MEKNSRAGLFSTQMYADLLIGRLEEVMGPIKPEDICKIDKSVSIVIVDPYLRLQSIHAKLVGGTFTHIILPDSKKVDIDMIMPKSRQKRNSIHLDSRIPSQKTETCMIKREEVQSLEKLLAYAYRPEKHLLSVCEMEIEKAQWIFEELHRNSHLSSKEGPTLYLVLMQDDSLLIPFPLSRYLSKQKEILKY</sequence>
<dbReference type="RefSeq" id="XP_052905723.1">
    <property type="nucleotide sequence ID" value="XM_053047898.1"/>
</dbReference>